<comment type="pathway">
    <text evidence="2 10">Protein modification; protein glycosylation.</text>
</comment>
<evidence type="ECO:0000256" key="10">
    <source>
        <dbReference type="RuleBase" id="RU363110"/>
    </source>
</evidence>
<evidence type="ECO:0000256" key="1">
    <source>
        <dbReference type="ARBA" id="ARBA00004477"/>
    </source>
</evidence>
<feature type="transmembrane region" description="Helical" evidence="10">
    <location>
        <begin position="138"/>
        <end position="163"/>
    </location>
</feature>
<dbReference type="Proteomes" id="UP000243217">
    <property type="component" value="Unassembled WGS sequence"/>
</dbReference>
<dbReference type="STRING" id="74557.A0A1V9YSV9"/>
<evidence type="ECO:0000256" key="4">
    <source>
        <dbReference type="ARBA" id="ARBA00022676"/>
    </source>
</evidence>
<evidence type="ECO:0000256" key="6">
    <source>
        <dbReference type="ARBA" id="ARBA00022692"/>
    </source>
</evidence>
<evidence type="ECO:0000256" key="2">
    <source>
        <dbReference type="ARBA" id="ARBA00004922"/>
    </source>
</evidence>
<dbReference type="PANTHER" id="PTHR12413">
    <property type="entry name" value="DOLICHYL GLYCOSYLTRANSFERASE"/>
    <property type="match status" value="1"/>
</dbReference>
<keyword evidence="6 10" id="KW-0812">Transmembrane</keyword>
<dbReference type="OrthoDB" id="4983at2759"/>
<dbReference type="UniPathway" id="UPA00378"/>
<sequence>SNFILRFVKLAVAVILTFSLLWAPFCLYSSSTCLDGLLQVLHRIFPVGRGLFEDKVANFWCCLDLFIKLRQRISSQQHLVYLCTGMTLLGFLPSIIDLLRRQPTRTRFFLALFNSSLSFFLFSYQVHEKSILLPLLPMAFLMSEASLLSSWFAVLSTFSMYFLLEKDGLLLPYIVGMVGYVCFGIYPYLMSSRLHQTNVTATGVNSDGSTQLWQRLFVMISLLGMLALHIAKATVPPPAKYPHIHMYLFAMYSCVQFLLTLVYTTYWQWTLPIVKTKRD</sequence>
<feature type="transmembrane region" description="Helical" evidence="10">
    <location>
        <begin position="216"/>
        <end position="235"/>
    </location>
</feature>
<dbReference type="PANTHER" id="PTHR12413:SF1">
    <property type="entry name" value="DOLICHYL PYROPHOSPHATE MAN9GLCNAC2 ALPHA-1,3-GLUCOSYLTRANSFERASE"/>
    <property type="match status" value="1"/>
</dbReference>
<organism evidence="11 12">
    <name type="scientific">Thraustotheca clavata</name>
    <dbReference type="NCBI Taxonomy" id="74557"/>
    <lineage>
        <taxon>Eukaryota</taxon>
        <taxon>Sar</taxon>
        <taxon>Stramenopiles</taxon>
        <taxon>Oomycota</taxon>
        <taxon>Saprolegniomycetes</taxon>
        <taxon>Saprolegniales</taxon>
        <taxon>Achlyaceae</taxon>
        <taxon>Thraustotheca</taxon>
    </lineage>
</organism>
<reference evidence="11 12" key="1">
    <citation type="journal article" date="2014" name="Genome Biol. Evol.">
        <title>The secreted proteins of Achlya hypogyna and Thraustotheca clavata identify the ancestral oomycete secretome and reveal gene acquisitions by horizontal gene transfer.</title>
        <authorList>
            <person name="Misner I."/>
            <person name="Blouin N."/>
            <person name="Leonard G."/>
            <person name="Richards T.A."/>
            <person name="Lane C.E."/>
        </authorList>
    </citation>
    <scope>NUCLEOTIDE SEQUENCE [LARGE SCALE GENOMIC DNA]</scope>
    <source>
        <strain evidence="11 12">ATCC 34112</strain>
    </source>
</reference>
<evidence type="ECO:0000313" key="12">
    <source>
        <dbReference type="Proteomes" id="UP000243217"/>
    </source>
</evidence>
<comment type="caution">
    <text evidence="10">Lacks conserved residue(s) required for the propagation of feature annotation.</text>
</comment>
<dbReference type="EMBL" id="JNBS01002949">
    <property type="protein sequence ID" value="OQR88914.1"/>
    <property type="molecule type" value="Genomic_DNA"/>
</dbReference>
<evidence type="ECO:0000256" key="8">
    <source>
        <dbReference type="ARBA" id="ARBA00022989"/>
    </source>
</evidence>
<dbReference type="EC" id="2.4.1.-" evidence="10"/>
<dbReference type="Pfam" id="PF03155">
    <property type="entry name" value="Alg6_Alg8"/>
    <property type="match status" value="1"/>
</dbReference>
<feature type="transmembrane region" description="Helical" evidence="10">
    <location>
        <begin position="170"/>
        <end position="189"/>
    </location>
</feature>
<comment type="similarity">
    <text evidence="3 10">Belongs to the ALG6/ALG8 glucosyltransferase family.</text>
</comment>
<feature type="transmembrane region" description="Helical" evidence="10">
    <location>
        <begin position="78"/>
        <end position="96"/>
    </location>
</feature>
<accession>A0A1V9YSV9</accession>
<name>A0A1V9YSV9_9STRA</name>
<dbReference type="GO" id="GO:0005789">
    <property type="term" value="C:endoplasmic reticulum membrane"/>
    <property type="evidence" value="ECO:0007669"/>
    <property type="project" value="UniProtKB-SubCell"/>
</dbReference>
<keyword evidence="8 10" id="KW-1133">Transmembrane helix</keyword>
<comment type="subcellular location">
    <subcellularLocation>
        <location evidence="1 10">Endoplasmic reticulum membrane</location>
        <topology evidence="1 10">Multi-pass membrane protein</topology>
    </subcellularLocation>
</comment>
<dbReference type="AlphaFoldDB" id="A0A1V9YSV9"/>
<evidence type="ECO:0000256" key="7">
    <source>
        <dbReference type="ARBA" id="ARBA00022824"/>
    </source>
</evidence>
<keyword evidence="7 10" id="KW-0256">Endoplasmic reticulum</keyword>
<evidence type="ECO:0000256" key="5">
    <source>
        <dbReference type="ARBA" id="ARBA00022679"/>
    </source>
</evidence>
<feature type="non-terminal residue" evidence="11">
    <location>
        <position position="1"/>
    </location>
</feature>
<gene>
    <name evidence="11" type="ORF">THRCLA_10031</name>
</gene>
<proteinExistence type="inferred from homology"/>
<feature type="transmembrane region" description="Helical" evidence="10">
    <location>
        <begin position="108"/>
        <end position="126"/>
    </location>
</feature>
<comment type="caution">
    <text evidence="11">The sequence shown here is derived from an EMBL/GenBank/DDBJ whole genome shotgun (WGS) entry which is preliminary data.</text>
</comment>
<feature type="transmembrane region" description="Helical" evidence="10">
    <location>
        <begin position="247"/>
        <end position="269"/>
    </location>
</feature>
<keyword evidence="9 10" id="KW-0472">Membrane</keyword>
<evidence type="ECO:0000256" key="9">
    <source>
        <dbReference type="ARBA" id="ARBA00023136"/>
    </source>
</evidence>
<dbReference type="GO" id="GO:0042281">
    <property type="term" value="F:dolichyl pyrophosphate Man9GlcNAc2 alpha-1,3-glucosyltransferase activity"/>
    <property type="evidence" value="ECO:0007669"/>
    <property type="project" value="TreeGrafter"/>
</dbReference>
<keyword evidence="4 10" id="KW-0328">Glycosyltransferase</keyword>
<protein>
    <recommendedName>
        <fullName evidence="10">Alpha-1,3-glucosyltransferase</fullName>
        <ecNumber evidence="10">2.4.1.-</ecNumber>
    </recommendedName>
</protein>
<evidence type="ECO:0000313" key="11">
    <source>
        <dbReference type="EMBL" id="OQR88914.1"/>
    </source>
</evidence>
<keyword evidence="5 10" id="KW-0808">Transferase</keyword>
<keyword evidence="12" id="KW-1185">Reference proteome</keyword>
<dbReference type="InterPro" id="IPR004856">
    <property type="entry name" value="Glyco_trans_ALG6/ALG8"/>
</dbReference>
<evidence type="ECO:0000256" key="3">
    <source>
        <dbReference type="ARBA" id="ARBA00008715"/>
    </source>
</evidence>